<dbReference type="EMBL" id="RJKE01000001">
    <property type="protein sequence ID" value="ROO85840.1"/>
    <property type="molecule type" value="Genomic_DNA"/>
</dbReference>
<dbReference type="RefSeq" id="WP_123665298.1">
    <property type="nucleotide sequence ID" value="NZ_RJKE01000001.1"/>
</dbReference>
<proteinExistence type="predicted"/>
<dbReference type="PANTHER" id="PTHR38479:SF2">
    <property type="entry name" value="WINGED HELIX DNA-BINDING DOMAIN-CONTAINING PROTEIN"/>
    <property type="match status" value="1"/>
</dbReference>
<dbReference type="Pfam" id="PF06224">
    <property type="entry name" value="AlkZ-like"/>
    <property type="match status" value="1"/>
</dbReference>
<name>A0A3N1CX15_9ACTN</name>
<dbReference type="InterPro" id="IPR009351">
    <property type="entry name" value="AlkZ-like"/>
</dbReference>
<keyword evidence="2" id="KW-1185">Reference proteome</keyword>
<dbReference type="Proteomes" id="UP000272400">
    <property type="component" value="Unassembled WGS sequence"/>
</dbReference>
<protein>
    <submittedName>
        <fullName evidence="1">Winged helix DNA-binding protein</fullName>
    </submittedName>
</protein>
<keyword evidence="1" id="KW-0238">DNA-binding</keyword>
<gene>
    <name evidence="1" type="ORF">EDD29_3389</name>
</gene>
<accession>A0A3N1CX15</accession>
<evidence type="ECO:0000313" key="2">
    <source>
        <dbReference type="Proteomes" id="UP000272400"/>
    </source>
</evidence>
<reference evidence="1 2" key="1">
    <citation type="submission" date="2018-11" db="EMBL/GenBank/DDBJ databases">
        <title>Sequencing the genomes of 1000 actinobacteria strains.</title>
        <authorList>
            <person name="Klenk H.-P."/>
        </authorList>
    </citation>
    <scope>NUCLEOTIDE SEQUENCE [LARGE SCALE GENOMIC DNA]</scope>
    <source>
        <strain evidence="1 2">DSM 44254</strain>
    </source>
</reference>
<comment type="caution">
    <text evidence="1">The sequence shown here is derived from an EMBL/GenBank/DDBJ whole genome shotgun (WGS) entry which is preliminary data.</text>
</comment>
<dbReference type="AlphaFoldDB" id="A0A3N1CX15"/>
<organism evidence="1 2">
    <name type="scientific">Actinocorallia herbida</name>
    <dbReference type="NCBI Taxonomy" id="58109"/>
    <lineage>
        <taxon>Bacteria</taxon>
        <taxon>Bacillati</taxon>
        <taxon>Actinomycetota</taxon>
        <taxon>Actinomycetes</taxon>
        <taxon>Streptosporangiales</taxon>
        <taxon>Thermomonosporaceae</taxon>
        <taxon>Actinocorallia</taxon>
    </lineage>
</organism>
<dbReference type="GO" id="GO:0003677">
    <property type="term" value="F:DNA binding"/>
    <property type="evidence" value="ECO:0007669"/>
    <property type="project" value="UniProtKB-KW"/>
</dbReference>
<dbReference type="PANTHER" id="PTHR38479">
    <property type="entry name" value="LMO0824 PROTEIN"/>
    <property type="match status" value="1"/>
</dbReference>
<dbReference type="OrthoDB" id="9148135at2"/>
<evidence type="ECO:0000313" key="1">
    <source>
        <dbReference type="EMBL" id="ROO85840.1"/>
    </source>
</evidence>
<sequence length="362" mass="38376">MRVLDREHAGRVRAGSQAVGGGVRLDGPAGIVARVFALQAQDAGAAALGLRARGKDLSAADVEEAVARRELVRGWFMRGTLHLVPGADHRWLTALLGPVFRKAGARRLRELGLDEPLCERAERAMEGTLGARGTATRAELTEVLGGLGVDTSGQAPFHLIRRAALGGRIRFGPDRDGAPAFLLTEPGASPGDRWFEGDAAVGELARRYLRGHAPASLRDFGTWSGLPAAPVRRAWQALAASGEAFPCRVLDDDCLMPADRVAELDVPGGTSPDVRLLPAYDGYLVGYRSRQAAVRPEDAHRVWPGGGQIRATVLADGQAVGTWSAKAGEIELALFGSVTVPGEALAAERADVVRFLRAAKTR</sequence>